<proteinExistence type="predicted"/>
<dbReference type="RefSeq" id="WP_057182512.1">
    <property type="nucleotide sequence ID" value="NZ_BDQM01000001.1"/>
</dbReference>
<keyword evidence="2" id="KW-1185">Reference proteome</keyword>
<reference evidence="1 2" key="1">
    <citation type="submission" date="2017-06" db="EMBL/GenBank/DDBJ databases">
        <title>Whole Genome Sequences of Colwellia marinimaniae MTCD1.</title>
        <authorList>
            <person name="Kusumoto H."/>
            <person name="Inoue M."/>
            <person name="Tanikawa K."/>
            <person name="Maeji H."/>
            <person name="Cameron J.H."/>
            <person name="Bartlett D.H."/>
        </authorList>
    </citation>
    <scope>NUCLEOTIDE SEQUENCE [LARGE SCALE GENOMIC DNA]</scope>
    <source>
        <strain evidence="1 2">MTCD1</strain>
    </source>
</reference>
<evidence type="ECO:0000313" key="1">
    <source>
        <dbReference type="EMBL" id="GAW94500.1"/>
    </source>
</evidence>
<protein>
    <submittedName>
        <fullName evidence="1">Uncharacterized protein</fullName>
    </submittedName>
</protein>
<dbReference type="EMBL" id="BDQM01000001">
    <property type="protein sequence ID" value="GAW94500.1"/>
    <property type="molecule type" value="Genomic_DNA"/>
</dbReference>
<accession>A0ABQ0MQ68</accession>
<sequence>MNLCTFVLYDVKKTVKKAVKNIFLSLYGEISPAIVRKVLAEGLFFPEKNIINIAINAIKQ</sequence>
<name>A0ABQ0MQ68_9GAMM</name>
<comment type="caution">
    <text evidence="1">The sequence shown here is derived from an EMBL/GenBank/DDBJ whole genome shotgun (WGS) entry which is preliminary data.</text>
</comment>
<evidence type="ECO:0000313" key="2">
    <source>
        <dbReference type="Proteomes" id="UP000197068"/>
    </source>
</evidence>
<organism evidence="1 2">
    <name type="scientific">Colwellia marinimaniae</name>
    <dbReference type="NCBI Taxonomy" id="1513592"/>
    <lineage>
        <taxon>Bacteria</taxon>
        <taxon>Pseudomonadati</taxon>
        <taxon>Pseudomonadota</taxon>
        <taxon>Gammaproteobacteria</taxon>
        <taxon>Alteromonadales</taxon>
        <taxon>Colwelliaceae</taxon>
        <taxon>Colwellia</taxon>
    </lineage>
</organism>
<dbReference type="Proteomes" id="UP000197068">
    <property type="component" value="Unassembled WGS sequence"/>
</dbReference>
<gene>
    <name evidence="1" type="ORF">MTCD1_00096</name>
</gene>